<name>A0AAE1VDL1_9SOLA</name>
<dbReference type="SUPFAM" id="SSF53756">
    <property type="entry name" value="UDP-Glycosyltransferase/glycogen phosphorylase"/>
    <property type="match status" value="1"/>
</dbReference>
<organism evidence="2 3">
    <name type="scientific">Anisodus tanguticus</name>
    <dbReference type="NCBI Taxonomy" id="243964"/>
    <lineage>
        <taxon>Eukaryota</taxon>
        <taxon>Viridiplantae</taxon>
        <taxon>Streptophyta</taxon>
        <taxon>Embryophyta</taxon>
        <taxon>Tracheophyta</taxon>
        <taxon>Spermatophyta</taxon>
        <taxon>Magnoliopsida</taxon>
        <taxon>eudicotyledons</taxon>
        <taxon>Gunneridae</taxon>
        <taxon>Pentapetalae</taxon>
        <taxon>asterids</taxon>
        <taxon>lamiids</taxon>
        <taxon>Solanales</taxon>
        <taxon>Solanaceae</taxon>
        <taxon>Solanoideae</taxon>
        <taxon>Hyoscyameae</taxon>
        <taxon>Anisodus</taxon>
    </lineage>
</organism>
<accession>A0AAE1VDL1</accession>
<dbReference type="AlphaFoldDB" id="A0AAE1VDL1"/>
<proteinExistence type="inferred from homology"/>
<evidence type="ECO:0000313" key="2">
    <source>
        <dbReference type="EMBL" id="KAK4359861.1"/>
    </source>
</evidence>
<dbReference type="PANTHER" id="PTHR11926">
    <property type="entry name" value="GLUCOSYL/GLUCURONOSYL TRANSFERASES"/>
    <property type="match status" value="1"/>
</dbReference>
<dbReference type="Proteomes" id="UP001291623">
    <property type="component" value="Unassembled WGS sequence"/>
</dbReference>
<reference evidence="2" key="1">
    <citation type="submission" date="2023-12" db="EMBL/GenBank/DDBJ databases">
        <title>Genome assembly of Anisodus tanguticus.</title>
        <authorList>
            <person name="Wang Y.-J."/>
        </authorList>
    </citation>
    <scope>NUCLEOTIDE SEQUENCE</scope>
    <source>
        <strain evidence="2">KB-2021</strain>
        <tissue evidence="2">Leaf</tissue>
    </source>
</reference>
<comment type="caution">
    <text evidence="2">The sequence shown here is derived from an EMBL/GenBank/DDBJ whole genome shotgun (WGS) entry which is preliminary data.</text>
</comment>
<sequence>MTCGDEQYKEILTLAGGANLGINVALGSSSGGRPARVPNVAATEVNVKADHDNGNQVPPPGPLAHVAPVEGVTYIRTMEILDRRLVQKGIKEVAQVLIQWEHIARDQAFGGVHGCYDGKANASQFMEGLTHVFQAHVDDFIGNLVLSKPNPPISCLITDSFHVWGSTVAKKHNLVNVSLWTEPATVLTVFYHSDLLKSSATLSVMDIMEIAKGIMISKVSFIWVLHHNILVSGERNILPLVFEEETADRGLIVPWCSQLAVLSHPAVGADEHTNRKLVVDDWRIGVNLFTGRLIRREVVAENIGKIMSKSDESRKNIEKTKMILQNSLSDKGSSEKNLNQFIEDMKNKILRKN</sequence>
<evidence type="ECO:0000313" key="3">
    <source>
        <dbReference type="Proteomes" id="UP001291623"/>
    </source>
</evidence>
<protein>
    <submittedName>
        <fullName evidence="2">Uncharacterized protein</fullName>
    </submittedName>
</protein>
<dbReference type="Gene3D" id="3.40.50.2000">
    <property type="entry name" value="Glycogen Phosphorylase B"/>
    <property type="match status" value="4"/>
</dbReference>
<evidence type="ECO:0000256" key="1">
    <source>
        <dbReference type="ARBA" id="ARBA00009995"/>
    </source>
</evidence>
<keyword evidence="3" id="KW-1185">Reference proteome</keyword>
<dbReference type="PANTHER" id="PTHR11926:SF774">
    <property type="entry name" value="UDP-GLYCOSYLTRANSFERASE 85A1-RELATED"/>
    <property type="match status" value="1"/>
</dbReference>
<dbReference type="EMBL" id="JAVYJV010000011">
    <property type="protein sequence ID" value="KAK4359861.1"/>
    <property type="molecule type" value="Genomic_DNA"/>
</dbReference>
<comment type="similarity">
    <text evidence="1">Belongs to the UDP-glycosyltransferase family.</text>
</comment>
<gene>
    <name evidence="2" type="ORF">RND71_022090</name>
</gene>